<evidence type="ECO:0000256" key="6">
    <source>
        <dbReference type="ARBA" id="ARBA00022741"/>
    </source>
</evidence>
<evidence type="ECO:0000256" key="4">
    <source>
        <dbReference type="ARBA" id="ARBA00022490"/>
    </source>
</evidence>
<dbReference type="PIRSF" id="PIRSF005650">
    <property type="entry name" value="Uridylate_kin"/>
    <property type="match status" value="1"/>
</dbReference>
<reference evidence="13 14" key="1">
    <citation type="submission" date="2020-05" db="EMBL/GenBank/DDBJ databases">
        <title>Horizontal transmission and recombination maintain forever young bacterial symbiont genomes.</title>
        <authorList>
            <person name="Russell S.L."/>
            <person name="Pepper-Tunick E."/>
            <person name="Svedberg J."/>
            <person name="Byrne A."/>
            <person name="Ruelas Castillo J."/>
            <person name="Vollmers C."/>
            <person name="Beinart R.A."/>
            <person name="Corbett-Detig R."/>
        </authorList>
    </citation>
    <scope>NUCLEOTIDE SEQUENCE [LARGE SCALE GENOMIC DNA]</scope>
    <source>
        <strain evidence="13">Monterey_2004</strain>
    </source>
</reference>
<feature type="binding site" evidence="11">
    <location>
        <begin position="133"/>
        <end position="140"/>
    </location>
    <ligand>
        <name>UMP</name>
        <dbReference type="ChEBI" id="CHEBI:57865"/>
    </ligand>
</feature>
<sequence>MSKYKRILLKLSGEALASNTNIIDPVILNKIVDIIKSVLNQNVEIAIVIGGGNIFRGETLTKTGINRITSDHIGMLSTVINALAIADTCQKNKVDALVMSGLSIGGGVCNSINHIHAKQALKKGKVIIFCAGTGNPCFTTDTGAALRAIEIGADAVFKATKVDGIYTDDPVKNPNAIRYNSLSFDEAIEKNLQIMDVSAFALCRKHDLEICVFSMLENTNTLSDLLKGKLLGTIVRK</sequence>
<feature type="binding site" evidence="11">
    <location>
        <position position="160"/>
    </location>
    <ligand>
        <name>ATP</name>
        <dbReference type="ChEBI" id="CHEBI:30616"/>
    </ligand>
</feature>
<comment type="catalytic activity">
    <reaction evidence="10 11">
        <text>UMP + ATP = UDP + ADP</text>
        <dbReference type="Rhea" id="RHEA:24400"/>
        <dbReference type="ChEBI" id="CHEBI:30616"/>
        <dbReference type="ChEBI" id="CHEBI:57865"/>
        <dbReference type="ChEBI" id="CHEBI:58223"/>
        <dbReference type="ChEBI" id="CHEBI:456216"/>
        <dbReference type="EC" id="2.7.4.22"/>
    </reaction>
</comment>
<dbReference type="HAMAP" id="MF_01220_B">
    <property type="entry name" value="PyrH_B"/>
    <property type="match status" value="1"/>
</dbReference>
<dbReference type="SUPFAM" id="SSF53633">
    <property type="entry name" value="Carbamate kinase-like"/>
    <property type="match status" value="1"/>
</dbReference>
<dbReference type="UniPathway" id="UPA00159">
    <property type="reaction ID" value="UER00275"/>
</dbReference>
<dbReference type="GO" id="GO:0005524">
    <property type="term" value="F:ATP binding"/>
    <property type="evidence" value="ECO:0007669"/>
    <property type="project" value="UniProtKB-KW"/>
</dbReference>
<dbReference type="Proteomes" id="UP000525329">
    <property type="component" value="Unassembled WGS sequence"/>
</dbReference>
<dbReference type="CDD" id="cd04254">
    <property type="entry name" value="AAK_UMPK-PyrH-Ec"/>
    <property type="match status" value="1"/>
</dbReference>
<comment type="pathway">
    <text evidence="2 11">Pyrimidine metabolism; CTP biosynthesis via de novo pathway; UDP from UMP (UMPK route): step 1/1.</text>
</comment>
<feature type="binding site" evidence="11">
    <location>
        <begin position="10"/>
        <end position="13"/>
    </location>
    <ligand>
        <name>ATP</name>
        <dbReference type="ChEBI" id="CHEBI:30616"/>
    </ligand>
</feature>
<dbReference type="PANTHER" id="PTHR42833">
    <property type="entry name" value="URIDYLATE KINASE"/>
    <property type="match status" value="1"/>
</dbReference>
<feature type="domain" description="Aspartate/glutamate/uridylate kinase" evidence="12">
    <location>
        <begin position="5"/>
        <end position="214"/>
    </location>
</feature>
<comment type="function">
    <text evidence="11">Catalyzes the reversible phosphorylation of UMP to UDP.</text>
</comment>
<feature type="binding site" evidence="11">
    <location>
        <position position="166"/>
    </location>
    <ligand>
        <name>ATP</name>
        <dbReference type="ChEBI" id="CHEBI:30616"/>
    </ligand>
</feature>
<feature type="binding site" evidence="11">
    <location>
        <position position="52"/>
    </location>
    <ligand>
        <name>ATP</name>
        <dbReference type="ChEBI" id="CHEBI:30616"/>
    </ligand>
</feature>
<dbReference type="NCBIfam" id="TIGR02075">
    <property type="entry name" value="pyrH_bact"/>
    <property type="match status" value="1"/>
</dbReference>
<evidence type="ECO:0000256" key="10">
    <source>
        <dbReference type="ARBA" id="ARBA00047767"/>
    </source>
</evidence>
<comment type="caution">
    <text evidence="11">Lacks conserved residue(s) required for the propagation of feature annotation.</text>
</comment>
<feature type="binding site" evidence="11">
    <location>
        <position position="71"/>
    </location>
    <ligand>
        <name>UMP</name>
        <dbReference type="ChEBI" id="CHEBI:57865"/>
    </ligand>
</feature>
<dbReference type="GO" id="GO:0044210">
    <property type="term" value="P:'de novo' CTP biosynthetic process"/>
    <property type="evidence" value="ECO:0007669"/>
    <property type="project" value="UniProtKB-UniRule"/>
</dbReference>
<evidence type="ECO:0000256" key="5">
    <source>
        <dbReference type="ARBA" id="ARBA00022679"/>
    </source>
</evidence>
<dbReference type="InterPro" id="IPR011817">
    <property type="entry name" value="Uridylate_kinase"/>
</dbReference>
<dbReference type="InterPro" id="IPR036393">
    <property type="entry name" value="AceGlu_kinase-like_sf"/>
</dbReference>
<dbReference type="Pfam" id="PF00696">
    <property type="entry name" value="AA_kinase"/>
    <property type="match status" value="1"/>
</dbReference>
<comment type="subcellular location">
    <subcellularLocation>
        <location evidence="1 11">Cytoplasm</location>
    </subcellularLocation>
</comment>
<dbReference type="GO" id="GO:0005829">
    <property type="term" value="C:cytosol"/>
    <property type="evidence" value="ECO:0007669"/>
    <property type="project" value="TreeGrafter"/>
</dbReference>
<dbReference type="GO" id="GO:0033862">
    <property type="term" value="F:UMP kinase activity"/>
    <property type="evidence" value="ECO:0007669"/>
    <property type="project" value="UniProtKB-EC"/>
</dbReference>
<accession>A0A853G4X3</accession>
<dbReference type="Gene3D" id="3.40.1160.10">
    <property type="entry name" value="Acetylglutamate kinase-like"/>
    <property type="match status" value="1"/>
</dbReference>
<dbReference type="EMBL" id="JACCHU010000001">
    <property type="protein sequence ID" value="NYT52438.1"/>
    <property type="molecule type" value="Genomic_DNA"/>
</dbReference>
<gene>
    <name evidence="11 13" type="primary">pyrH</name>
    <name evidence="13" type="ORF">H0A74_02550</name>
</gene>
<feature type="binding site" evidence="11">
    <location>
        <position position="56"/>
    </location>
    <ligand>
        <name>ATP</name>
        <dbReference type="ChEBI" id="CHEBI:30616"/>
    </ligand>
</feature>
<keyword evidence="9 11" id="KW-0665">Pyrimidine biosynthesis</keyword>
<dbReference type="EC" id="2.7.4.22" evidence="11"/>
<comment type="similarity">
    <text evidence="3 11">Belongs to the UMP kinase family.</text>
</comment>
<protein>
    <recommendedName>
        <fullName evidence="11">Uridylate kinase</fullName>
        <shortName evidence="11">UK</shortName>
        <ecNumber evidence="11">2.7.4.22</ecNumber>
    </recommendedName>
    <alternativeName>
        <fullName evidence="11">Uridine monophosphate kinase</fullName>
        <shortName evidence="11">UMP kinase</shortName>
        <shortName evidence="11">UMPK</shortName>
    </alternativeName>
</protein>
<proteinExistence type="inferred from homology"/>
<dbReference type="AlphaFoldDB" id="A0A853G4X3"/>
<evidence type="ECO:0000256" key="7">
    <source>
        <dbReference type="ARBA" id="ARBA00022777"/>
    </source>
</evidence>
<dbReference type="FunFam" id="3.40.1160.10:FF:000001">
    <property type="entry name" value="Uridylate kinase"/>
    <property type="match status" value="1"/>
</dbReference>
<evidence type="ECO:0000256" key="11">
    <source>
        <dbReference type="HAMAP-Rule" id="MF_01220"/>
    </source>
</evidence>
<feature type="binding site" evidence="11">
    <location>
        <position position="51"/>
    </location>
    <ligand>
        <name>UMP</name>
        <dbReference type="ChEBI" id="CHEBI:57865"/>
    </ligand>
</feature>
<keyword evidence="6 11" id="KW-0547">Nucleotide-binding</keyword>
<organism evidence="13 14">
    <name type="scientific">Candidatus Vesicomyosocius endoextente</name>
    <dbReference type="NCBI Taxonomy" id="2738853"/>
    <lineage>
        <taxon>Bacteria</taxon>
        <taxon>Pseudomonadati</taxon>
        <taxon>Pseudomonadota</taxon>
        <taxon>Gammaproteobacteria</taxon>
        <taxon>Candidatus Pseudothioglobaceae</taxon>
        <taxon>Candidatus Vesicomyidisocius</taxon>
    </lineage>
</organism>
<name>A0A853G4X3_9GAMM</name>
<evidence type="ECO:0000256" key="1">
    <source>
        <dbReference type="ARBA" id="ARBA00004496"/>
    </source>
</evidence>
<keyword evidence="8 11" id="KW-0067">ATP-binding</keyword>
<evidence type="ECO:0000256" key="9">
    <source>
        <dbReference type="ARBA" id="ARBA00022975"/>
    </source>
</evidence>
<evidence type="ECO:0000256" key="2">
    <source>
        <dbReference type="ARBA" id="ARBA00004791"/>
    </source>
</evidence>
<feature type="binding site" evidence="11">
    <location>
        <position position="169"/>
    </location>
    <ligand>
        <name>ATP</name>
        <dbReference type="ChEBI" id="CHEBI:30616"/>
    </ligand>
</feature>
<keyword evidence="5 11" id="KW-0808">Transferase</keyword>
<dbReference type="GO" id="GO:0006225">
    <property type="term" value="P:UDP biosynthetic process"/>
    <property type="evidence" value="ECO:0007669"/>
    <property type="project" value="TreeGrafter"/>
</dbReference>
<keyword evidence="7 11" id="KW-0418">Kinase</keyword>
<comment type="caution">
    <text evidence="13">The sequence shown here is derived from an EMBL/GenBank/DDBJ whole genome shotgun (WGS) entry which is preliminary data.</text>
</comment>
<evidence type="ECO:0000259" key="12">
    <source>
        <dbReference type="Pfam" id="PF00696"/>
    </source>
</evidence>
<dbReference type="PANTHER" id="PTHR42833:SF4">
    <property type="entry name" value="URIDYLATE KINASE PUMPKIN, CHLOROPLASTIC"/>
    <property type="match status" value="1"/>
</dbReference>
<comment type="subunit">
    <text evidence="11">Homohexamer.</text>
</comment>
<dbReference type="InterPro" id="IPR001048">
    <property type="entry name" value="Asp/Glu/Uridylate_kinase"/>
</dbReference>
<comment type="activity regulation">
    <text evidence="11">Inhibited by UTP.</text>
</comment>
<evidence type="ECO:0000313" key="14">
    <source>
        <dbReference type="Proteomes" id="UP000525329"/>
    </source>
</evidence>
<evidence type="ECO:0000256" key="8">
    <source>
        <dbReference type="ARBA" id="ARBA00022840"/>
    </source>
</evidence>
<dbReference type="InterPro" id="IPR015963">
    <property type="entry name" value="Uridylate_kinase_bac"/>
</dbReference>
<evidence type="ECO:0000313" key="13">
    <source>
        <dbReference type="EMBL" id="NYT52438.1"/>
    </source>
</evidence>
<keyword evidence="4 11" id="KW-0963">Cytoplasm</keyword>
<evidence type="ECO:0000256" key="3">
    <source>
        <dbReference type="ARBA" id="ARBA00007614"/>
    </source>
</evidence>